<dbReference type="STRING" id="305507.SAMN04489724_3503"/>
<evidence type="ECO:0000313" key="1">
    <source>
        <dbReference type="EMBL" id="SFU03645.1"/>
    </source>
</evidence>
<protein>
    <submittedName>
        <fullName evidence="1">Uncharacterized protein</fullName>
    </submittedName>
</protein>
<accession>A0A1I7CW37</accession>
<proteinExistence type="predicted"/>
<name>A0A1I7CW37_9BACT</name>
<dbReference type="EMBL" id="FPBF01000005">
    <property type="protein sequence ID" value="SFU03645.1"/>
    <property type="molecule type" value="Genomic_DNA"/>
</dbReference>
<reference evidence="2" key="1">
    <citation type="submission" date="2016-10" db="EMBL/GenBank/DDBJ databases">
        <authorList>
            <person name="Varghese N."/>
            <person name="Submissions S."/>
        </authorList>
    </citation>
    <scope>NUCLEOTIDE SEQUENCE [LARGE SCALE GENOMIC DNA]</scope>
    <source>
        <strain evidence="2">DSM 23445</strain>
    </source>
</reference>
<dbReference type="AlphaFoldDB" id="A0A1I7CW37"/>
<organism evidence="1 2">
    <name type="scientific">Algoriphagus locisalis</name>
    <dbReference type="NCBI Taxonomy" id="305507"/>
    <lineage>
        <taxon>Bacteria</taxon>
        <taxon>Pseudomonadati</taxon>
        <taxon>Bacteroidota</taxon>
        <taxon>Cytophagia</taxon>
        <taxon>Cytophagales</taxon>
        <taxon>Cyclobacteriaceae</taxon>
        <taxon>Algoriphagus</taxon>
    </lineage>
</organism>
<dbReference type="Proteomes" id="UP000199673">
    <property type="component" value="Unassembled WGS sequence"/>
</dbReference>
<gene>
    <name evidence="1" type="ORF">SAMN04489724_3503</name>
</gene>
<evidence type="ECO:0000313" key="2">
    <source>
        <dbReference type="Proteomes" id="UP000199673"/>
    </source>
</evidence>
<sequence>MSIDFQWKFCEKKFKIFFRRHFKREGNEADLIKINNIWLKLLLLYHPDIED</sequence>
<keyword evidence="2" id="KW-1185">Reference proteome</keyword>